<evidence type="ECO:0000256" key="6">
    <source>
        <dbReference type="ARBA" id="ARBA00023125"/>
    </source>
</evidence>
<name>A0A6P8S455_GEOSA</name>
<dbReference type="InterPro" id="IPR008906">
    <property type="entry name" value="HATC_C_dom"/>
</dbReference>
<proteinExistence type="predicted"/>
<dbReference type="Proteomes" id="UP000515159">
    <property type="component" value="Chromosome 8"/>
</dbReference>
<dbReference type="PANTHER" id="PTHR46481:SF10">
    <property type="entry name" value="ZINC FINGER BED DOMAIN-CONTAINING PROTEIN 39"/>
    <property type="match status" value="1"/>
</dbReference>
<keyword evidence="4" id="KW-0862">Zinc</keyword>
<dbReference type="InterPro" id="IPR052035">
    <property type="entry name" value="ZnF_BED_domain_contain"/>
</dbReference>
<evidence type="ECO:0000256" key="7">
    <source>
        <dbReference type="ARBA" id="ARBA00023163"/>
    </source>
</evidence>
<reference evidence="12" key="1">
    <citation type="submission" date="2025-08" db="UniProtKB">
        <authorList>
            <consortium name="RefSeq"/>
        </authorList>
    </citation>
    <scope>IDENTIFICATION</scope>
</reference>
<dbReference type="Pfam" id="PF02892">
    <property type="entry name" value="zf-BED"/>
    <property type="match status" value="1"/>
</dbReference>
<dbReference type="KEGG" id="gsh:117366022"/>
<keyword evidence="2" id="KW-0479">Metal-binding</keyword>
<protein>
    <submittedName>
        <fullName evidence="12">Zinc finger BED domain-containing protein 4-like</fullName>
    </submittedName>
</protein>
<evidence type="ECO:0000256" key="2">
    <source>
        <dbReference type="ARBA" id="ARBA00022723"/>
    </source>
</evidence>
<dbReference type="PROSITE" id="PS50808">
    <property type="entry name" value="ZF_BED"/>
    <property type="match status" value="1"/>
</dbReference>
<keyword evidence="11" id="KW-1185">Reference proteome</keyword>
<evidence type="ECO:0000256" key="9">
    <source>
        <dbReference type="PROSITE-ProRule" id="PRU00027"/>
    </source>
</evidence>
<evidence type="ECO:0000256" key="5">
    <source>
        <dbReference type="ARBA" id="ARBA00023015"/>
    </source>
</evidence>
<accession>A0A6P8S455</accession>
<evidence type="ECO:0000256" key="3">
    <source>
        <dbReference type="ARBA" id="ARBA00022771"/>
    </source>
</evidence>
<sequence length="624" mass="69699">MRINPIWNFFEKVAYPGKARCKECDRLFSLGSDKPKFQTVHGLKSHLAKCHKEINNIYMQQVADKHSALACKRIKVEVLAEPIGPAAFIQPTRSAAMGHQGPFADDSEAAKRIDKAVMDVIIVDMLPYSIVEGEAFKRLNFADPAVPQCYRLKSENYYRTSLMPETYNTVAKHVKKLLTEANRVSFTTNVWSNPTRTCSLLSFMGHFLRGPTRSKLILSVMVLEEDHDSVHLASKLQEAVTLWGLQGKVHVGVCDNSANMINALRIAGIHDVGCVAHTLELVVHDALFTQALVEALIKKACKIVAHFQHSEQACQRFANCQLSGSTPVHKRLQDVSTCWKSTYLTLERLVEQRRAVVLFGVEHGAVDPLSSAEWELAERVVKVLQPFYAAALEISSDDACISVVIPLIAMLQGKMQSASDDRGLLQMKSALCDALNRHFAYVKTAPHTVAATLLDPRFKDIYLTGLEVAAAKTEIIEFLRSKTSVALSAASLNVVKCEMLADRPAESASTLTCLWEAHDNMPTEYNSAGNEWRPVYEQQLAAYLKEPCVPRSTNIFGYWHCSQFPSLEPAARKYLSTPPTSIGSEHLFNSAGQLYADRHRSLLDENIEKLLFLAYNIRLLEFNY</sequence>
<dbReference type="PANTHER" id="PTHR46481">
    <property type="entry name" value="ZINC FINGER BED DOMAIN-CONTAINING PROTEIN 4"/>
    <property type="match status" value="1"/>
</dbReference>
<comment type="subcellular location">
    <subcellularLocation>
        <location evidence="1">Nucleus</location>
    </subcellularLocation>
</comment>
<gene>
    <name evidence="12" type="primary">LOC117366022</name>
</gene>
<dbReference type="InterPro" id="IPR012337">
    <property type="entry name" value="RNaseH-like_sf"/>
</dbReference>
<dbReference type="InParanoid" id="A0A6P8S455"/>
<evidence type="ECO:0000256" key="1">
    <source>
        <dbReference type="ARBA" id="ARBA00004123"/>
    </source>
</evidence>
<dbReference type="GO" id="GO:0046983">
    <property type="term" value="F:protein dimerization activity"/>
    <property type="evidence" value="ECO:0007669"/>
    <property type="project" value="InterPro"/>
</dbReference>
<feature type="domain" description="BED-type" evidence="10">
    <location>
        <begin position="1"/>
        <end position="58"/>
    </location>
</feature>
<keyword evidence="8" id="KW-0539">Nucleus</keyword>
<dbReference type="Pfam" id="PF05699">
    <property type="entry name" value="Dimer_Tnp_hAT"/>
    <property type="match status" value="1"/>
</dbReference>
<dbReference type="OrthoDB" id="1607513at2759"/>
<keyword evidence="7" id="KW-0804">Transcription</keyword>
<evidence type="ECO:0000259" key="10">
    <source>
        <dbReference type="PROSITE" id="PS50808"/>
    </source>
</evidence>
<evidence type="ECO:0000313" key="12">
    <source>
        <dbReference type="RefSeq" id="XP_033812940.1"/>
    </source>
</evidence>
<dbReference type="InterPro" id="IPR003656">
    <property type="entry name" value="Znf_BED"/>
</dbReference>
<dbReference type="AlphaFoldDB" id="A0A6P8S455"/>
<dbReference type="GeneID" id="117366022"/>
<organism evidence="11 12">
    <name type="scientific">Geotrypetes seraphini</name>
    <name type="common">Gaboon caecilian</name>
    <name type="synonym">Caecilia seraphini</name>
    <dbReference type="NCBI Taxonomy" id="260995"/>
    <lineage>
        <taxon>Eukaryota</taxon>
        <taxon>Metazoa</taxon>
        <taxon>Chordata</taxon>
        <taxon>Craniata</taxon>
        <taxon>Vertebrata</taxon>
        <taxon>Euteleostomi</taxon>
        <taxon>Amphibia</taxon>
        <taxon>Gymnophiona</taxon>
        <taxon>Geotrypetes</taxon>
    </lineage>
</organism>
<dbReference type="SUPFAM" id="SSF140996">
    <property type="entry name" value="Hermes dimerisation domain"/>
    <property type="match status" value="1"/>
</dbReference>
<keyword evidence="3 9" id="KW-0863">Zinc-finger</keyword>
<dbReference type="GO" id="GO:0008270">
    <property type="term" value="F:zinc ion binding"/>
    <property type="evidence" value="ECO:0007669"/>
    <property type="project" value="UniProtKB-KW"/>
</dbReference>
<keyword evidence="6" id="KW-0238">DNA-binding</keyword>
<dbReference type="SUPFAM" id="SSF53098">
    <property type="entry name" value="Ribonuclease H-like"/>
    <property type="match status" value="1"/>
</dbReference>
<dbReference type="RefSeq" id="XP_033812940.1">
    <property type="nucleotide sequence ID" value="XM_033957049.1"/>
</dbReference>
<evidence type="ECO:0000313" key="11">
    <source>
        <dbReference type="Proteomes" id="UP000515159"/>
    </source>
</evidence>
<dbReference type="GO" id="GO:0005634">
    <property type="term" value="C:nucleus"/>
    <property type="evidence" value="ECO:0007669"/>
    <property type="project" value="UniProtKB-SubCell"/>
</dbReference>
<dbReference type="GO" id="GO:0003677">
    <property type="term" value="F:DNA binding"/>
    <property type="evidence" value="ECO:0007669"/>
    <property type="project" value="UniProtKB-KW"/>
</dbReference>
<keyword evidence="5" id="KW-0805">Transcription regulation</keyword>
<evidence type="ECO:0000256" key="8">
    <source>
        <dbReference type="ARBA" id="ARBA00023242"/>
    </source>
</evidence>
<evidence type="ECO:0000256" key="4">
    <source>
        <dbReference type="ARBA" id="ARBA00022833"/>
    </source>
</evidence>